<dbReference type="PROSITE" id="PS51257">
    <property type="entry name" value="PROKAR_LIPOPROTEIN"/>
    <property type="match status" value="1"/>
</dbReference>
<evidence type="ECO:0000259" key="6">
    <source>
        <dbReference type="Pfam" id="PF07980"/>
    </source>
</evidence>
<dbReference type="InterPro" id="IPR012944">
    <property type="entry name" value="SusD_RagB_dom"/>
</dbReference>
<organism evidence="8 9">
    <name type="scientific">Hoylesella enoeca</name>
    <dbReference type="NCBI Taxonomy" id="76123"/>
    <lineage>
        <taxon>Bacteria</taxon>
        <taxon>Pseudomonadati</taxon>
        <taxon>Bacteroidota</taxon>
        <taxon>Bacteroidia</taxon>
        <taxon>Bacteroidales</taxon>
        <taxon>Prevotellaceae</taxon>
        <taxon>Hoylesella</taxon>
    </lineage>
</organism>
<dbReference type="GO" id="GO:0009279">
    <property type="term" value="C:cell outer membrane"/>
    <property type="evidence" value="ECO:0007669"/>
    <property type="project" value="UniProtKB-SubCell"/>
</dbReference>
<comment type="similarity">
    <text evidence="2">Belongs to the SusD family.</text>
</comment>
<evidence type="ECO:0000256" key="4">
    <source>
        <dbReference type="ARBA" id="ARBA00023136"/>
    </source>
</evidence>
<dbReference type="STRING" id="76123.AS203_10380"/>
<evidence type="ECO:0000256" key="1">
    <source>
        <dbReference type="ARBA" id="ARBA00004442"/>
    </source>
</evidence>
<dbReference type="InterPro" id="IPR033985">
    <property type="entry name" value="SusD-like_N"/>
</dbReference>
<accession>A0A0S2KMB6</accession>
<protein>
    <recommendedName>
        <fullName evidence="10">RagB/SusD family nutrient uptake outer membrane protein</fullName>
    </recommendedName>
</protein>
<gene>
    <name evidence="8" type="ORF">AS203_10380</name>
</gene>
<reference evidence="9" key="1">
    <citation type="submission" date="2015-11" db="EMBL/GenBank/DDBJ databases">
        <authorList>
            <person name="Holder M.E."/>
            <person name="Ajami N.J."/>
            <person name="Petrosino J.F."/>
        </authorList>
    </citation>
    <scope>NUCLEOTIDE SEQUENCE [LARGE SCALE GENOMIC DNA]</scope>
    <source>
        <strain evidence="9">F0113</strain>
    </source>
</reference>
<proteinExistence type="inferred from homology"/>
<dbReference type="RefSeq" id="WP_060544450.1">
    <property type="nucleotide sequence ID" value="NZ_CP013195.1"/>
</dbReference>
<evidence type="ECO:0000259" key="7">
    <source>
        <dbReference type="Pfam" id="PF14322"/>
    </source>
</evidence>
<evidence type="ECO:0000256" key="3">
    <source>
        <dbReference type="ARBA" id="ARBA00022729"/>
    </source>
</evidence>
<dbReference type="Proteomes" id="UP000056252">
    <property type="component" value="Chromosome"/>
</dbReference>
<keyword evidence="4" id="KW-0472">Membrane</keyword>
<dbReference type="InterPro" id="IPR011990">
    <property type="entry name" value="TPR-like_helical_dom_sf"/>
</dbReference>
<name>A0A0S2KMB6_9BACT</name>
<dbReference type="EMBL" id="CP013195">
    <property type="protein sequence ID" value="ALO49450.1"/>
    <property type="molecule type" value="Genomic_DNA"/>
</dbReference>
<dbReference type="AlphaFoldDB" id="A0A0S2KMB6"/>
<evidence type="ECO:0008006" key="10">
    <source>
        <dbReference type="Google" id="ProtNLM"/>
    </source>
</evidence>
<evidence type="ECO:0000313" key="8">
    <source>
        <dbReference type="EMBL" id="ALO49450.1"/>
    </source>
</evidence>
<sequence>MKRYLTYMLSFALLGFTSCEGFLDTDVPSIDQHTFFSGEQTAYSALVGIYDPAGWMEYIQFLDWAIGDVVSDDATKGGGGDSDQPQIYDLEHFRATPEMATLSTVWEQNYEGINRANRLIEGLKDNTAVKEDVRKRFIAEARFMRGYYYFCLIKIFGAVPIVDHILAPSEYKGPRNTLEQCWTFVENDFKAAMEGLPHKKAMPATELGRATWGAAAAFLTKAYIFQAKWKPAEAQAKAIVASGDYDLQPNYGDLFTIATDNGIESVFDIQLKDFKMTQWGDENEGSMLEIYQRSRDDRNGGWGFDQPTQSLYDEFEPGDIRREWTIIKNGDVLWQGTADEETIYTNYDPVHNPDAPRIGYCKRKGTLPKSQRPDMTDAASLNVRVVRFADVLLWQAEAAVHNNSDWQTPLNRVRARVGLGESPYKADPLKAVYHERRVELALESHRYWDLVRTGRGSLMEGYTDSKRYFPIPQKEINLNPNLKQNPY</sequence>
<keyword evidence="5" id="KW-0998">Cell outer membrane</keyword>
<evidence type="ECO:0000256" key="5">
    <source>
        <dbReference type="ARBA" id="ARBA00023237"/>
    </source>
</evidence>
<comment type="subcellular location">
    <subcellularLocation>
        <location evidence="1">Cell outer membrane</location>
    </subcellularLocation>
</comment>
<dbReference type="Pfam" id="PF07980">
    <property type="entry name" value="SusD_RagB"/>
    <property type="match status" value="1"/>
</dbReference>
<dbReference type="eggNOG" id="COG0446">
    <property type="taxonomic scope" value="Bacteria"/>
</dbReference>
<evidence type="ECO:0000313" key="9">
    <source>
        <dbReference type="Proteomes" id="UP000056252"/>
    </source>
</evidence>
<dbReference type="SUPFAM" id="SSF48452">
    <property type="entry name" value="TPR-like"/>
    <property type="match status" value="1"/>
</dbReference>
<dbReference type="KEGG" id="peo:AS203_10380"/>
<keyword evidence="3" id="KW-0732">Signal</keyword>
<keyword evidence="9" id="KW-1185">Reference proteome</keyword>
<dbReference type="Gene3D" id="1.25.40.390">
    <property type="match status" value="1"/>
</dbReference>
<feature type="domain" description="SusD-like N-terminal" evidence="7">
    <location>
        <begin position="32"/>
        <end position="223"/>
    </location>
</feature>
<feature type="domain" description="RagB/SusD" evidence="6">
    <location>
        <begin position="264"/>
        <end position="453"/>
    </location>
</feature>
<dbReference type="CDD" id="cd08977">
    <property type="entry name" value="SusD"/>
    <property type="match status" value="1"/>
</dbReference>
<dbReference type="Pfam" id="PF14322">
    <property type="entry name" value="SusD-like_3"/>
    <property type="match status" value="1"/>
</dbReference>
<dbReference type="OrthoDB" id="617686at2"/>
<evidence type="ECO:0000256" key="2">
    <source>
        <dbReference type="ARBA" id="ARBA00006275"/>
    </source>
</evidence>